<dbReference type="Gene3D" id="3.40.50.300">
    <property type="entry name" value="P-loop containing nucleotide triphosphate hydrolases"/>
    <property type="match status" value="1"/>
</dbReference>
<dbReference type="InterPro" id="IPR003593">
    <property type="entry name" value="AAA+_ATPase"/>
</dbReference>
<evidence type="ECO:0000313" key="6">
    <source>
        <dbReference type="EMBL" id="KIW05331.1"/>
    </source>
</evidence>
<dbReference type="GeneID" id="27311823"/>
<evidence type="ECO:0000256" key="3">
    <source>
        <dbReference type="ARBA" id="ARBA00022840"/>
    </source>
</evidence>
<evidence type="ECO:0000259" key="5">
    <source>
        <dbReference type="SMART" id="SM00382"/>
    </source>
</evidence>
<organism evidence="6 7">
    <name type="scientific">Verruconis gallopava</name>
    <dbReference type="NCBI Taxonomy" id="253628"/>
    <lineage>
        <taxon>Eukaryota</taxon>
        <taxon>Fungi</taxon>
        <taxon>Dikarya</taxon>
        <taxon>Ascomycota</taxon>
        <taxon>Pezizomycotina</taxon>
        <taxon>Dothideomycetes</taxon>
        <taxon>Pleosporomycetidae</taxon>
        <taxon>Venturiales</taxon>
        <taxon>Sympoventuriaceae</taxon>
        <taxon>Verruconis</taxon>
    </lineage>
</organism>
<dbReference type="RefSeq" id="XP_016215200.1">
    <property type="nucleotide sequence ID" value="XM_016357111.1"/>
</dbReference>
<dbReference type="Proteomes" id="UP000053259">
    <property type="component" value="Unassembled WGS sequence"/>
</dbReference>
<dbReference type="OrthoDB" id="548867at2759"/>
<evidence type="ECO:0000313" key="7">
    <source>
        <dbReference type="Proteomes" id="UP000053259"/>
    </source>
</evidence>
<dbReference type="NCBIfam" id="NF040713">
    <property type="entry name" value="ZapE"/>
    <property type="match status" value="1"/>
</dbReference>
<comment type="similarity">
    <text evidence="1">Belongs to the AFG1 ATPase family.</text>
</comment>
<dbReference type="SMART" id="SM00382">
    <property type="entry name" value="AAA"/>
    <property type="match status" value="1"/>
</dbReference>
<dbReference type="GO" id="GO:0005524">
    <property type="term" value="F:ATP binding"/>
    <property type="evidence" value="ECO:0007669"/>
    <property type="project" value="UniProtKB-KW"/>
</dbReference>
<feature type="domain" description="AAA+ ATPase" evidence="5">
    <location>
        <begin position="114"/>
        <end position="252"/>
    </location>
</feature>
<protein>
    <recommendedName>
        <fullName evidence="5">AAA+ ATPase domain-containing protein</fullName>
    </recommendedName>
</protein>
<sequence length="737" mass="84063">MQNAVAITNPLVLYRALVSTNRIRPDPAQLRLALHLQKLYDRLKDYEPTMVYSHRLQQLGRAIGHSSQNHESVTPFQSAARGILQSLLEEKEKRDSLALTRVLSDYEEAIKLDSPKGLMVHGEVGTGKSMLIDLFADCLPTRKKRRWHYNTFMLEIFSKLEQLRIRRLSQSRHIAFGMSQDDHSMLWLARDLVEKSPILFLDEFQLPDRASAKIMTNLMTRFFGMGGVLIATSNRMPDELAKAAGIQFVQPSARRGTSTWNFRNNTSERENKMFGGGQSEFADFLDLLKARCDIWEMEGKSDYRRASQREKFPCVDADISSSRAVGGEVIIPTNYEEEKEGITLPTKYFLQPRTEHSRLSPELEAEILSVVSRSAGTNSFSRIPWQPFTLKVYGRSVLIPRSLNQIAYLTFDELCGATLGPADYTTLASNFHTVIITHVPILTSSLKNEARRFITLLDALYEAKCKLLIAAQADPDNLFFPELRSGNGGSLETEWRGKEDDDATYAETFSEMHQDLTAPFRPNVSMYDGSVGDSTRSHLQGLLAEDALEDDPPNKVKRMIGRTDSDFLLDEQFQVQRTPNFANTSIFTGEDEKFAYKRATSRLWEMCGHKWWARAEEGWWRPLPLENRGWESKLSLKESPIVADSVTERGDKRAANSDKEYEGMGELRQVNENEDEVMFRYGGSPFRRILDEPPRKIAWTHFWGTIRWGKRAGPWGQGVDGLKDRKRKDENSSGDRN</sequence>
<dbReference type="GO" id="GO:0016887">
    <property type="term" value="F:ATP hydrolysis activity"/>
    <property type="evidence" value="ECO:0007669"/>
    <property type="project" value="InterPro"/>
</dbReference>
<dbReference type="Pfam" id="PF03969">
    <property type="entry name" value="AFG1_ATPase"/>
    <property type="match status" value="2"/>
</dbReference>
<dbReference type="GO" id="GO:0005739">
    <property type="term" value="C:mitochondrion"/>
    <property type="evidence" value="ECO:0007669"/>
    <property type="project" value="TreeGrafter"/>
</dbReference>
<keyword evidence="3" id="KW-0067">ATP-binding</keyword>
<dbReference type="SUPFAM" id="SSF52540">
    <property type="entry name" value="P-loop containing nucleoside triphosphate hydrolases"/>
    <property type="match status" value="1"/>
</dbReference>
<dbReference type="InterPro" id="IPR005654">
    <property type="entry name" value="ATPase_AFG1-like"/>
</dbReference>
<proteinExistence type="inferred from homology"/>
<dbReference type="EMBL" id="KN847538">
    <property type="protein sequence ID" value="KIW05331.1"/>
    <property type="molecule type" value="Genomic_DNA"/>
</dbReference>
<dbReference type="InParanoid" id="A0A0D1XRL4"/>
<gene>
    <name evidence="6" type="ORF">PV09_03850</name>
</gene>
<feature type="region of interest" description="Disordered" evidence="4">
    <location>
        <begin position="710"/>
        <end position="737"/>
    </location>
</feature>
<dbReference type="AlphaFoldDB" id="A0A0D1XRL4"/>
<dbReference type="HOGENOM" id="CLU_008681_7_0_1"/>
<evidence type="ECO:0000256" key="1">
    <source>
        <dbReference type="ARBA" id="ARBA00010322"/>
    </source>
</evidence>
<reference evidence="6 7" key="1">
    <citation type="submission" date="2015-01" db="EMBL/GenBank/DDBJ databases">
        <title>The Genome Sequence of Ochroconis gallopava CBS43764.</title>
        <authorList>
            <consortium name="The Broad Institute Genomics Platform"/>
            <person name="Cuomo C."/>
            <person name="de Hoog S."/>
            <person name="Gorbushina A."/>
            <person name="Stielow B."/>
            <person name="Teixiera M."/>
            <person name="Abouelleil A."/>
            <person name="Chapman S.B."/>
            <person name="Priest M."/>
            <person name="Young S.K."/>
            <person name="Wortman J."/>
            <person name="Nusbaum C."/>
            <person name="Birren B."/>
        </authorList>
    </citation>
    <scope>NUCLEOTIDE SEQUENCE [LARGE SCALE GENOMIC DNA]</scope>
    <source>
        <strain evidence="6 7">CBS 43764</strain>
    </source>
</reference>
<evidence type="ECO:0000256" key="4">
    <source>
        <dbReference type="SAM" id="MobiDB-lite"/>
    </source>
</evidence>
<dbReference type="CDD" id="cd00009">
    <property type="entry name" value="AAA"/>
    <property type="match status" value="1"/>
</dbReference>
<dbReference type="VEuPathDB" id="FungiDB:PV09_03850"/>
<dbReference type="PANTHER" id="PTHR12169:SF2">
    <property type="entry name" value="AFG1P"/>
    <property type="match status" value="1"/>
</dbReference>
<evidence type="ECO:0000256" key="2">
    <source>
        <dbReference type="ARBA" id="ARBA00022741"/>
    </source>
</evidence>
<keyword evidence="7" id="KW-1185">Reference proteome</keyword>
<dbReference type="PANTHER" id="PTHR12169">
    <property type="entry name" value="ATPASE N2B"/>
    <property type="match status" value="1"/>
</dbReference>
<feature type="compositionally biased region" description="Basic and acidic residues" evidence="4">
    <location>
        <begin position="721"/>
        <end position="737"/>
    </location>
</feature>
<keyword evidence="2" id="KW-0547">Nucleotide-binding</keyword>
<accession>A0A0D1XRL4</accession>
<dbReference type="InterPro" id="IPR027417">
    <property type="entry name" value="P-loop_NTPase"/>
</dbReference>
<name>A0A0D1XRL4_9PEZI</name>